<reference evidence="9" key="1">
    <citation type="submission" date="2022-09" db="EMBL/GenBank/DDBJ databases">
        <title>Diverse halophilic archaea isolated from saline environments.</title>
        <authorList>
            <person name="Cui H.-L."/>
        </authorList>
    </citation>
    <scope>NUCLEOTIDE SEQUENCE</scope>
    <source>
        <strain evidence="9">ZS-35-S2</strain>
    </source>
</reference>
<dbReference type="GeneID" id="74941456"/>
<keyword evidence="4 6" id="KW-0378">Hydrolase</keyword>
<feature type="active site" description="Charge relay system" evidence="6">
    <location>
        <position position="167"/>
    </location>
</feature>
<dbReference type="PRINTS" id="PR00723">
    <property type="entry name" value="SUBTILISIN"/>
</dbReference>
<dbReference type="AlphaFoldDB" id="A0A9E7R3X1"/>
<comment type="similarity">
    <text evidence="1 6 7">Belongs to the peptidase S8 family.</text>
</comment>
<gene>
    <name evidence="9" type="ORF">N0B31_03500</name>
</gene>
<dbReference type="PROSITE" id="PS00136">
    <property type="entry name" value="SUBTILASE_ASP"/>
    <property type="match status" value="1"/>
</dbReference>
<keyword evidence="3" id="KW-0479">Metal-binding</keyword>
<dbReference type="PROSITE" id="PS51892">
    <property type="entry name" value="SUBTILASE"/>
    <property type="match status" value="1"/>
</dbReference>
<keyword evidence="2 6" id="KW-0645">Protease</keyword>
<keyword evidence="5 6" id="KW-0720">Serine protease</keyword>
<evidence type="ECO:0000313" key="10">
    <source>
        <dbReference type="Proteomes" id="UP001057580"/>
    </source>
</evidence>
<dbReference type="InterPro" id="IPR023827">
    <property type="entry name" value="Peptidase_S8_Asp-AS"/>
</dbReference>
<dbReference type="EMBL" id="CP104003">
    <property type="protein sequence ID" value="UWM55355.1"/>
    <property type="molecule type" value="Genomic_DNA"/>
</dbReference>
<accession>A0A9E7R3X1</accession>
<keyword evidence="10" id="KW-1185">Reference proteome</keyword>
<dbReference type="Proteomes" id="UP001057580">
    <property type="component" value="Chromosome"/>
</dbReference>
<dbReference type="CDD" id="cd07477">
    <property type="entry name" value="Peptidases_S8_Subtilisin_subset"/>
    <property type="match status" value="1"/>
</dbReference>
<dbReference type="Gene3D" id="3.40.50.200">
    <property type="entry name" value="Peptidase S8/S53 domain"/>
    <property type="match status" value="1"/>
</dbReference>
<proteinExistence type="inferred from homology"/>
<feature type="active site" description="Charge relay system" evidence="6">
    <location>
        <position position="131"/>
    </location>
</feature>
<evidence type="ECO:0000313" key="9">
    <source>
        <dbReference type="EMBL" id="UWM55355.1"/>
    </source>
</evidence>
<sequence length="381" mass="38139">MPPNASRRRVLGALGAGLLGAGVTGAAEAEVTGDATETVQVNVGYSDRSVLTRLRRAGDVVREFAFDVVTLRTPTAVAAELAGRSGVRFVEPDVELTATAQTLPWGVDRVDAEVAHARGATGADATVVVVDTGIDLAHPDLPVNALASRAFVGGVTGVPGGQDDNGHGTHCAGIVGARDDDAGVVGVAPDVELHAYKTLNAVGVGLTSDIAAAVQYAGDAGVDVASLSLGGGDTTTLREDCAYAHDRGVLLVAAAGNGGPCTGCLDAPAWYDETVAVSATRRDDSLASFSSAGRGVDLAAPGDGVYSTDVGGACTTRSGTSMACPHVSGAAAQLLARGLTNDEARQRLQATAEDVGLGRDESGAGLLDVAAALGVDSRDDR</sequence>
<dbReference type="InterPro" id="IPR036852">
    <property type="entry name" value="Peptidase_S8/S53_dom_sf"/>
</dbReference>
<dbReference type="Pfam" id="PF00082">
    <property type="entry name" value="Peptidase_S8"/>
    <property type="match status" value="1"/>
</dbReference>
<evidence type="ECO:0000256" key="1">
    <source>
        <dbReference type="ARBA" id="ARBA00011073"/>
    </source>
</evidence>
<dbReference type="SUPFAM" id="SSF52743">
    <property type="entry name" value="Subtilisin-like"/>
    <property type="match status" value="1"/>
</dbReference>
<dbReference type="InterPro" id="IPR000209">
    <property type="entry name" value="Peptidase_S8/S53_dom"/>
</dbReference>
<evidence type="ECO:0000256" key="7">
    <source>
        <dbReference type="RuleBase" id="RU003355"/>
    </source>
</evidence>
<dbReference type="PROSITE" id="PS00137">
    <property type="entry name" value="SUBTILASE_HIS"/>
    <property type="match status" value="1"/>
</dbReference>
<evidence type="ECO:0000256" key="6">
    <source>
        <dbReference type="PROSITE-ProRule" id="PRU01240"/>
    </source>
</evidence>
<dbReference type="InterPro" id="IPR050131">
    <property type="entry name" value="Peptidase_S8_subtilisin-like"/>
</dbReference>
<feature type="active site" description="Charge relay system" evidence="6">
    <location>
        <position position="321"/>
    </location>
</feature>
<evidence type="ECO:0000256" key="5">
    <source>
        <dbReference type="ARBA" id="ARBA00022825"/>
    </source>
</evidence>
<dbReference type="KEGG" id="ssai:N0B31_03500"/>
<evidence type="ECO:0000256" key="4">
    <source>
        <dbReference type="ARBA" id="ARBA00022801"/>
    </source>
</evidence>
<dbReference type="GO" id="GO:0006508">
    <property type="term" value="P:proteolysis"/>
    <property type="evidence" value="ECO:0007669"/>
    <property type="project" value="UniProtKB-KW"/>
</dbReference>
<evidence type="ECO:0000259" key="8">
    <source>
        <dbReference type="Pfam" id="PF00082"/>
    </source>
</evidence>
<evidence type="ECO:0000256" key="2">
    <source>
        <dbReference type="ARBA" id="ARBA00022670"/>
    </source>
</evidence>
<name>A0A9E7R3X1_9EURY</name>
<dbReference type="InterPro" id="IPR015500">
    <property type="entry name" value="Peptidase_S8_subtilisin-rel"/>
</dbReference>
<protein>
    <submittedName>
        <fullName evidence="9">S8 family peptidase</fullName>
    </submittedName>
</protein>
<feature type="domain" description="Peptidase S8/S53" evidence="8">
    <location>
        <begin position="123"/>
        <end position="358"/>
    </location>
</feature>
<dbReference type="PANTHER" id="PTHR43806:SF11">
    <property type="entry name" value="CEREVISIN-RELATED"/>
    <property type="match status" value="1"/>
</dbReference>
<dbReference type="PROSITE" id="PS51318">
    <property type="entry name" value="TAT"/>
    <property type="match status" value="1"/>
</dbReference>
<dbReference type="RefSeq" id="WP_260594455.1">
    <property type="nucleotide sequence ID" value="NZ_CP104003.1"/>
</dbReference>
<dbReference type="InterPro" id="IPR022398">
    <property type="entry name" value="Peptidase_S8_His-AS"/>
</dbReference>
<dbReference type="PROSITE" id="PS00138">
    <property type="entry name" value="SUBTILASE_SER"/>
    <property type="match status" value="1"/>
</dbReference>
<dbReference type="InterPro" id="IPR034202">
    <property type="entry name" value="Subtilisin_Carlsberg-like"/>
</dbReference>
<dbReference type="InterPro" id="IPR023828">
    <property type="entry name" value="Peptidase_S8_Ser-AS"/>
</dbReference>
<evidence type="ECO:0000256" key="3">
    <source>
        <dbReference type="ARBA" id="ARBA00022723"/>
    </source>
</evidence>
<dbReference type="GO" id="GO:0046872">
    <property type="term" value="F:metal ion binding"/>
    <property type="evidence" value="ECO:0007669"/>
    <property type="project" value="UniProtKB-KW"/>
</dbReference>
<organism evidence="9 10">
    <name type="scientific">Salinirubellus salinus</name>
    <dbReference type="NCBI Taxonomy" id="1364945"/>
    <lineage>
        <taxon>Archaea</taxon>
        <taxon>Methanobacteriati</taxon>
        <taxon>Methanobacteriota</taxon>
        <taxon>Stenosarchaea group</taxon>
        <taxon>Halobacteria</taxon>
        <taxon>Halobacteriales</taxon>
        <taxon>Natronomonadaceae</taxon>
        <taxon>Salinirubellus</taxon>
    </lineage>
</organism>
<dbReference type="PANTHER" id="PTHR43806">
    <property type="entry name" value="PEPTIDASE S8"/>
    <property type="match status" value="1"/>
</dbReference>
<dbReference type="GO" id="GO:0004252">
    <property type="term" value="F:serine-type endopeptidase activity"/>
    <property type="evidence" value="ECO:0007669"/>
    <property type="project" value="UniProtKB-UniRule"/>
</dbReference>
<dbReference type="InterPro" id="IPR006311">
    <property type="entry name" value="TAT_signal"/>
</dbReference>